<evidence type="ECO:0000313" key="9">
    <source>
        <dbReference type="EMBL" id="CAI5453193.1"/>
    </source>
</evidence>
<keyword evidence="4 8" id="KW-0808">Transferase</keyword>
<dbReference type="OrthoDB" id="2526284at2759"/>
<comment type="similarity">
    <text evidence="2 8">Belongs to the glycosyltransferase 92 family.</text>
</comment>
<comment type="caution">
    <text evidence="9">The sequence shown here is derived from an EMBL/GenBank/DDBJ whole genome shotgun (WGS) entry which is preliminary data.</text>
</comment>
<keyword evidence="5" id="KW-0812">Transmembrane</keyword>
<evidence type="ECO:0000256" key="4">
    <source>
        <dbReference type="ARBA" id="ARBA00022679"/>
    </source>
</evidence>
<dbReference type="EC" id="2.4.1.-" evidence="8"/>
<keyword evidence="10" id="KW-1185">Reference proteome</keyword>
<evidence type="ECO:0000256" key="5">
    <source>
        <dbReference type="ARBA" id="ARBA00022692"/>
    </source>
</evidence>
<dbReference type="InterPro" id="IPR008166">
    <property type="entry name" value="Glyco_transf_92"/>
</dbReference>
<dbReference type="GO" id="GO:0016757">
    <property type="term" value="F:glycosyltransferase activity"/>
    <property type="evidence" value="ECO:0007669"/>
    <property type="project" value="UniProtKB-UniRule"/>
</dbReference>
<evidence type="ECO:0000256" key="2">
    <source>
        <dbReference type="ARBA" id="ARBA00007647"/>
    </source>
</evidence>
<dbReference type="AlphaFoldDB" id="A0A9P1J1B1"/>
<keyword evidence="3 8" id="KW-0328">Glycosyltransferase</keyword>
<dbReference type="PANTHER" id="PTHR21461">
    <property type="entry name" value="GLYCOSYLTRANSFERASE FAMILY 92 PROTEIN"/>
    <property type="match status" value="1"/>
</dbReference>
<name>A0A9P1J1B1_9PELO</name>
<evidence type="ECO:0000256" key="3">
    <source>
        <dbReference type="ARBA" id="ARBA00022676"/>
    </source>
</evidence>
<dbReference type="GO" id="GO:0005737">
    <property type="term" value="C:cytoplasm"/>
    <property type="evidence" value="ECO:0007669"/>
    <property type="project" value="TreeGrafter"/>
</dbReference>
<keyword evidence="6" id="KW-1133">Transmembrane helix</keyword>
<organism evidence="9 10">
    <name type="scientific">Caenorhabditis angaria</name>
    <dbReference type="NCBI Taxonomy" id="860376"/>
    <lineage>
        <taxon>Eukaryota</taxon>
        <taxon>Metazoa</taxon>
        <taxon>Ecdysozoa</taxon>
        <taxon>Nematoda</taxon>
        <taxon>Chromadorea</taxon>
        <taxon>Rhabditida</taxon>
        <taxon>Rhabditina</taxon>
        <taxon>Rhabditomorpha</taxon>
        <taxon>Rhabditoidea</taxon>
        <taxon>Rhabditidae</taxon>
        <taxon>Peloderinae</taxon>
        <taxon>Caenorhabditis</taxon>
    </lineage>
</organism>
<gene>
    <name evidence="9" type="ORF">CAMP_LOCUS15830</name>
</gene>
<sequence length="395" mass="47191">MKPVKCCVFLVISLFFVVGFLVEIYRNASRDDSNEDQCEIEDWNNFDNEHIPHESLHEKWRSENITRRDSMHGSKVRLLSAYVYPEYIALITSSEDHYGDTAYCRYYDCNRREIANSSAMSTIFPLEPIPLTFRAYHQPVHEVALCLGPIYGTEKRWQQIVEFVEHHRYLGVTMFYFTIFDIDSYSRKALNYYEQIGLADVRVIQLEYEQLDWQFHLIETHECHHRGKYHAKWVINCDIDERFDMLDPSISMLDFLRSQQGNVAELNFQVQRIQKTEQGSAMYMNEKILMSDMEFMNFRKSSNDYIWVSSKTIYRPTMVNAQTYHMARRQYPGGRIRYVRKEIANFRHYRMVRVDGSIGNGWIYGVREFVETRLNETFENSLMSRVVDRVKYVYE</sequence>
<proteinExistence type="inferred from homology"/>
<dbReference type="PANTHER" id="PTHR21461:SF59">
    <property type="entry name" value="GLYCOSYLTRANSFERASE FAMILY 92 PROTEIN"/>
    <property type="match status" value="1"/>
</dbReference>
<dbReference type="Pfam" id="PF01697">
    <property type="entry name" value="Glyco_transf_92"/>
    <property type="match status" value="1"/>
</dbReference>
<comment type="subcellular location">
    <subcellularLocation>
        <location evidence="1">Membrane</location>
        <topology evidence="1">Single-pass membrane protein</topology>
    </subcellularLocation>
</comment>
<dbReference type="Proteomes" id="UP001152747">
    <property type="component" value="Unassembled WGS sequence"/>
</dbReference>
<dbReference type="GO" id="GO:0016020">
    <property type="term" value="C:membrane"/>
    <property type="evidence" value="ECO:0007669"/>
    <property type="project" value="UniProtKB-SubCell"/>
</dbReference>
<protein>
    <recommendedName>
        <fullName evidence="8">Glycosyltransferase family 92 protein</fullName>
        <ecNumber evidence="8">2.4.1.-</ecNumber>
    </recommendedName>
</protein>
<evidence type="ECO:0000256" key="7">
    <source>
        <dbReference type="ARBA" id="ARBA00023136"/>
    </source>
</evidence>
<dbReference type="EMBL" id="CANHGI010000005">
    <property type="protein sequence ID" value="CAI5453193.1"/>
    <property type="molecule type" value="Genomic_DNA"/>
</dbReference>
<keyword evidence="7" id="KW-0472">Membrane</keyword>
<evidence type="ECO:0000313" key="10">
    <source>
        <dbReference type="Proteomes" id="UP001152747"/>
    </source>
</evidence>
<evidence type="ECO:0000256" key="1">
    <source>
        <dbReference type="ARBA" id="ARBA00004167"/>
    </source>
</evidence>
<evidence type="ECO:0000256" key="8">
    <source>
        <dbReference type="RuleBase" id="RU366017"/>
    </source>
</evidence>
<accession>A0A9P1J1B1</accession>
<reference evidence="9" key="1">
    <citation type="submission" date="2022-11" db="EMBL/GenBank/DDBJ databases">
        <authorList>
            <person name="Kikuchi T."/>
        </authorList>
    </citation>
    <scope>NUCLEOTIDE SEQUENCE</scope>
    <source>
        <strain evidence="9">PS1010</strain>
    </source>
</reference>
<evidence type="ECO:0000256" key="6">
    <source>
        <dbReference type="ARBA" id="ARBA00022989"/>
    </source>
</evidence>